<dbReference type="PANTHER" id="PTHR11748">
    <property type="entry name" value="D-LACTATE DEHYDROGENASE"/>
    <property type="match status" value="1"/>
</dbReference>
<dbReference type="InterPro" id="IPR006094">
    <property type="entry name" value="Oxid_FAD_bind_N"/>
</dbReference>
<feature type="non-terminal residue" evidence="2">
    <location>
        <position position="145"/>
    </location>
</feature>
<dbReference type="Pfam" id="PF01565">
    <property type="entry name" value="FAD_binding_4"/>
    <property type="match status" value="1"/>
</dbReference>
<dbReference type="Gene3D" id="3.30.465.10">
    <property type="match status" value="1"/>
</dbReference>
<feature type="domain" description="FAD-binding PCMH-type" evidence="1">
    <location>
        <begin position="46"/>
        <end position="145"/>
    </location>
</feature>
<dbReference type="SUPFAM" id="SSF56176">
    <property type="entry name" value="FAD-binding/transporter-associated domain-like"/>
    <property type="match status" value="1"/>
</dbReference>
<protein>
    <recommendedName>
        <fullName evidence="1">FAD-binding PCMH-type domain-containing protein</fullName>
    </recommendedName>
</protein>
<dbReference type="InterPro" id="IPR016166">
    <property type="entry name" value="FAD-bd_PCMH"/>
</dbReference>
<dbReference type="InterPro" id="IPR016169">
    <property type="entry name" value="FAD-bd_PCMH_sub2"/>
</dbReference>
<sequence length="145" mass="15371">MLDSTTIDSLTRIVGSEYVLTGDYDLDRYSADALNPFRAFGAEAVFDRLADAVVRPESTQQVSEIVSLAAAQKLSLIPYGGGTGVMGGTVPVRGGVILDVSRMNRILEISARDLTATVEGGVVLEALEIKLAEQGLMPGHDPYSV</sequence>
<dbReference type="InterPro" id="IPR016167">
    <property type="entry name" value="FAD-bd_PCMH_sub1"/>
</dbReference>
<dbReference type="GO" id="GO:0071949">
    <property type="term" value="F:FAD binding"/>
    <property type="evidence" value="ECO:0007669"/>
    <property type="project" value="InterPro"/>
</dbReference>
<evidence type="ECO:0000313" key="2">
    <source>
        <dbReference type="EMBL" id="SVB07369.1"/>
    </source>
</evidence>
<accession>A0A382B0Y3</accession>
<gene>
    <name evidence="2" type="ORF">METZ01_LOCUS160223</name>
</gene>
<dbReference type="InterPro" id="IPR036318">
    <property type="entry name" value="FAD-bd_PCMH-like_sf"/>
</dbReference>
<reference evidence="2" key="1">
    <citation type="submission" date="2018-05" db="EMBL/GenBank/DDBJ databases">
        <authorList>
            <person name="Lanie J.A."/>
            <person name="Ng W.-L."/>
            <person name="Kazmierczak K.M."/>
            <person name="Andrzejewski T.M."/>
            <person name="Davidsen T.M."/>
            <person name="Wayne K.J."/>
            <person name="Tettelin H."/>
            <person name="Glass J.I."/>
            <person name="Rusch D."/>
            <person name="Podicherti R."/>
            <person name="Tsui H.-C.T."/>
            <person name="Winkler M.E."/>
        </authorList>
    </citation>
    <scope>NUCLEOTIDE SEQUENCE</scope>
</reference>
<dbReference type="PROSITE" id="PS51387">
    <property type="entry name" value="FAD_PCMH"/>
    <property type="match status" value="1"/>
</dbReference>
<evidence type="ECO:0000259" key="1">
    <source>
        <dbReference type="PROSITE" id="PS51387"/>
    </source>
</evidence>
<organism evidence="2">
    <name type="scientific">marine metagenome</name>
    <dbReference type="NCBI Taxonomy" id="408172"/>
    <lineage>
        <taxon>unclassified sequences</taxon>
        <taxon>metagenomes</taxon>
        <taxon>ecological metagenomes</taxon>
    </lineage>
</organism>
<dbReference type="Gene3D" id="3.30.43.10">
    <property type="entry name" value="Uridine Diphospho-n-acetylenolpyruvylglucosamine Reductase, domain 2"/>
    <property type="match status" value="1"/>
</dbReference>
<dbReference type="AlphaFoldDB" id="A0A382B0Y3"/>
<name>A0A382B0Y3_9ZZZZ</name>
<dbReference type="EMBL" id="UINC01027690">
    <property type="protein sequence ID" value="SVB07369.1"/>
    <property type="molecule type" value="Genomic_DNA"/>
</dbReference>
<proteinExistence type="predicted"/>